<dbReference type="EMBL" id="JAAGAB010000001">
    <property type="protein sequence ID" value="NDU99881.1"/>
    <property type="molecule type" value="Genomic_DNA"/>
</dbReference>
<dbReference type="Proteomes" id="UP000474757">
    <property type="component" value="Unassembled WGS sequence"/>
</dbReference>
<protein>
    <submittedName>
        <fullName evidence="1">Uncharacterized protein</fullName>
    </submittedName>
</protein>
<organism evidence="1 2">
    <name type="scientific">Pseudoroseicyclus tamaricis</name>
    <dbReference type="NCBI Taxonomy" id="2705421"/>
    <lineage>
        <taxon>Bacteria</taxon>
        <taxon>Pseudomonadati</taxon>
        <taxon>Pseudomonadota</taxon>
        <taxon>Alphaproteobacteria</taxon>
        <taxon>Rhodobacterales</taxon>
        <taxon>Paracoccaceae</taxon>
        <taxon>Pseudoroseicyclus</taxon>
    </lineage>
</organism>
<reference evidence="1 2" key="1">
    <citation type="submission" date="2020-02" db="EMBL/GenBank/DDBJ databases">
        <title>Pseudoroseicyclus tamarix, sp. nov., isolated from offshore sediment of a Tamarix chinensis forest.</title>
        <authorList>
            <person name="Gai Y."/>
        </authorList>
    </citation>
    <scope>NUCLEOTIDE SEQUENCE [LARGE SCALE GENOMIC DNA]</scope>
    <source>
        <strain evidence="1 2">CLL3-39</strain>
    </source>
</reference>
<dbReference type="AlphaFoldDB" id="A0A6B2JWZ8"/>
<keyword evidence="2" id="KW-1185">Reference proteome</keyword>
<gene>
    <name evidence="1" type="ORF">GZA08_02710</name>
</gene>
<comment type="caution">
    <text evidence="1">The sequence shown here is derived from an EMBL/GenBank/DDBJ whole genome shotgun (WGS) entry which is preliminary data.</text>
</comment>
<name>A0A6B2JWZ8_9RHOB</name>
<proteinExistence type="predicted"/>
<evidence type="ECO:0000313" key="1">
    <source>
        <dbReference type="EMBL" id="NDU99881.1"/>
    </source>
</evidence>
<evidence type="ECO:0000313" key="2">
    <source>
        <dbReference type="Proteomes" id="UP000474757"/>
    </source>
</evidence>
<accession>A0A6B2JWZ8</accession>
<sequence length="93" mass="10279">MHKGWHRVSIISNIETRVLEAWLGGAHLWSTLPQEPGSADEVAEFFTVTLIRLLEVVEGMSAHERMHLLARIAASCTAQDDLPPHDVLGPFPA</sequence>
<dbReference type="RefSeq" id="WP_163889730.1">
    <property type="nucleotide sequence ID" value="NZ_JAAFYS010000001.1"/>
</dbReference>